<dbReference type="Gene3D" id="1.10.10.10">
    <property type="entry name" value="Winged helix-like DNA-binding domain superfamily/Winged helix DNA-binding domain"/>
    <property type="match status" value="1"/>
</dbReference>
<dbReference type="InterPro" id="IPR055771">
    <property type="entry name" value="DUF7347"/>
</dbReference>
<organism evidence="3 4">
    <name type="scientific">Halosolutus amylolyticus</name>
    <dbReference type="NCBI Taxonomy" id="2932267"/>
    <lineage>
        <taxon>Archaea</taxon>
        <taxon>Methanobacteriati</taxon>
        <taxon>Methanobacteriota</taxon>
        <taxon>Stenosarchaea group</taxon>
        <taxon>Halobacteria</taxon>
        <taxon>Halobacteriales</taxon>
        <taxon>Natrialbaceae</taxon>
        <taxon>Halosolutus</taxon>
    </lineage>
</organism>
<dbReference type="RefSeq" id="WP_250140174.1">
    <property type="nucleotide sequence ID" value="NZ_JALIQP010000002.1"/>
</dbReference>
<dbReference type="InterPro" id="IPR036388">
    <property type="entry name" value="WH-like_DNA-bd_sf"/>
</dbReference>
<dbReference type="AlphaFoldDB" id="A0ABD5PS32"/>
<gene>
    <name evidence="3" type="ORF">ACFO5R_14535</name>
</gene>
<evidence type="ECO:0000313" key="3">
    <source>
        <dbReference type="EMBL" id="MFC4543144.1"/>
    </source>
</evidence>
<sequence length="298" mass="32853">MTRDHETRIEDDVVDAIASLGNRQRLEILVVLADRAREVGVDGHPMTFTDLYDAVDVDSTSQFSYHLDRLVGEFVAETSEGYRLTYGGDKIVRAIRSDLYASATAFEDRAVDGACVLCEGDELAASLVDGRFVVRCRACDATLVTDYFPRSQARHRTPAEIVDSFGYRIWSTVILIQGDVCPECYGIVDTRANEPVDGDRSFPVHVSTCRECGLVITLPIEVTAAFHPAVVGYFWSHGVSLFSLPLWEFFEHVTSGAVRTDVVSEDPFAATIEFAFDDETLAIDVDEHGVVDPIDPGS</sequence>
<dbReference type="Pfam" id="PF24042">
    <property type="entry name" value="DUF7351"/>
    <property type="match status" value="1"/>
</dbReference>
<evidence type="ECO:0000313" key="4">
    <source>
        <dbReference type="Proteomes" id="UP001595898"/>
    </source>
</evidence>
<proteinExistence type="predicted"/>
<dbReference type="Proteomes" id="UP001595898">
    <property type="component" value="Unassembled WGS sequence"/>
</dbReference>
<keyword evidence="4" id="KW-1185">Reference proteome</keyword>
<dbReference type="EMBL" id="JBHSFA010000007">
    <property type="protein sequence ID" value="MFC4543144.1"/>
    <property type="molecule type" value="Genomic_DNA"/>
</dbReference>
<accession>A0ABD5PS32</accession>
<dbReference type="Pfam" id="PF24038">
    <property type="entry name" value="DUF7347"/>
    <property type="match status" value="1"/>
</dbReference>
<feature type="domain" description="DUF7347" evidence="1">
    <location>
        <begin position="15"/>
        <end position="95"/>
    </location>
</feature>
<reference evidence="3 4" key="1">
    <citation type="journal article" date="2019" name="Int. J. Syst. Evol. Microbiol.">
        <title>The Global Catalogue of Microorganisms (GCM) 10K type strain sequencing project: providing services to taxonomists for standard genome sequencing and annotation.</title>
        <authorList>
            <consortium name="The Broad Institute Genomics Platform"/>
            <consortium name="The Broad Institute Genome Sequencing Center for Infectious Disease"/>
            <person name="Wu L."/>
            <person name="Ma J."/>
        </authorList>
    </citation>
    <scope>NUCLEOTIDE SEQUENCE [LARGE SCALE GENOMIC DNA]</scope>
    <source>
        <strain evidence="3 4">WLHS5</strain>
    </source>
</reference>
<protein>
    <submittedName>
        <fullName evidence="3">ArsR/SmtB family transcription factor</fullName>
    </submittedName>
</protein>
<dbReference type="InterPro" id="IPR055775">
    <property type="entry name" value="DUF7351"/>
</dbReference>
<name>A0ABD5PS32_9EURY</name>
<evidence type="ECO:0000259" key="2">
    <source>
        <dbReference type="Pfam" id="PF24042"/>
    </source>
</evidence>
<feature type="domain" description="DUF7351" evidence="2">
    <location>
        <begin position="112"/>
        <end position="291"/>
    </location>
</feature>
<comment type="caution">
    <text evidence="3">The sequence shown here is derived from an EMBL/GenBank/DDBJ whole genome shotgun (WGS) entry which is preliminary data.</text>
</comment>
<evidence type="ECO:0000259" key="1">
    <source>
        <dbReference type="Pfam" id="PF24038"/>
    </source>
</evidence>